<protein>
    <recommendedName>
        <fullName evidence="4">Partitioning defective 3 homolog</fullName>
    </recommendedName>
</protein>
<dbReference type="AlphaFoldDB" id="A0A060XHW9"/>
<dbReference type="Proteomes" id="UP000193380">
    <property type="component" value="Unassembled WGS sequence"/>
</dbReference>
<dbReference type="GO" id="GO:0000226">
    <property type="term" value="P:microtubule cytoskeleton organization"/>
    <property type="evidence" value="ECO:0007669"/>
    <property type="project" value="TreeGrafter"/>
</dbReference>
<dbReference type="GO" id="GO:0005912">
    <property type="term" value="C:adherens junction"/>
    <property type="evidence" value="ECO:0007669"/>
    <property type="project" value="TreeGrafter"/>
</dbReference>
<reference evidence="2" key="2">
    <citation type="submission" date="2014-03" db="EMBL/GenBank/DDBJ databases">
        <authorList>
            <person name="Genoscope - CEA"/>
        </authorList>
    </citation>
    <scope>NUCLEOTIDE SEQUENCE</scope>
</reference>
<dbReference type="PANTHER" id="PTHR16484:SF10">
    <property type="entry name" value="PARTITIONING DEFECTIVE 3 HOMOLOG"/>
    <property type="match status" value="1"/>
</dbReference>
<dbReference type="GO" id="GO:0005938">
    <property type="term" value="C:cell cortex"/>
    <property type="evidence" value="ECO:0007669"/>
    <property type="project" value="TreeGrafter"/>
</dbReference>
<feature type="compositionally biased region" description="Polar residues" evidence="1">
    <location>
        <begin position="196"/>
        <end position="205"/>
    </location>
</feature>
<dbReference type="GO" id="GO:0051660">
    <property type="term" value="P:establishment of centrosome localization"/>
    <property type="evidence" value="ECO:0007669"/>
    <property type="project" value="TreeGrafter"/>
</dbReference>
<feature type="compositionally biased region" description="Polar residues" evidence="1">
    <location>
        <begin position="96"/>
        <end position="121"/>
    </location>
</feature>
<evidence type="ECO:0000256" key="1">
    <source>
        <dbReference type="SAM" id="MobiDB-lite"/>
    </source>
</evidence>
<dbReference type="STRING" id="8022.A0A060XHW9"/>
<dbReference type="GO" id="GO:0030010">
    <property type="term" value="P:establishment of cell polarity"/>
    <property type="evidence" value="ECO:0007669"/>
    <property type="project" value="TreeGrafter"/>
</dbReference>
<feature type="region of interest" description="Disordered" evidence="1">
    <location>
        <begin position="41"/>
        <end position="154"/>
    </location>
</feature>
<evidence type="ECO:0000313" key="3">
    <source>
        <dbReference type="Proteomes" id="UP000193380"/>
    </source>
</evidence>
<dbReference type="GO" id="GO:0043296">
    <property type="term" value="C:apical junction complex"/>
    <property type="evidence" value="ECO:0007669"/>
    <property type="project" value="TreeGrafter"/>
</dbReference>
<dbReference type="GO" id="GO:0008104">
    <property type="term" value="P:intracellular protein localization"/>
    <property type="evidence" value="ECO:0007669"/>
    <property type="project" value="TreeGrafter"/>
</dbReference>
<dbReference type="GO" id="GO:0016324">
    <property type="term" value="C:apical plasma membrane"/>
    <property type="evidence" value="ECO:0007669"/>
    <property type="project" value="TreeGrafter"/>
</dbReference>
<dbReference type="InterPro" id="IPR052213">
    <property type="entry name" value="PAR3"/>
</dbReference>
<sequence length="246" mass="27732">MDQPLTNHFHCQPGRAANTLAGWLYLLAGCTVEPPTNNTGPGLSMDCPDVGPFLFQQNTTNTGPSPYQTDRQQTGRHSVSVEMQMQRQRQEERDSFQQAQRQYSSLPRQPRKNPSSISQDSWVKVYPPGEGFQTTKENPRYSSYKGSRNGYPGVSSVNARVLLEAQELLRQEQRRREQKAKGKQLLLAPPQEHHGNNTYNATPSYSAHKDPVSPKGPYRQDVPPSPSQLARLNRLQGPEKGRPFYS</sequence>
<gene>
    <name evidence="2" type="ORF">GSONMT00038523001</name>
</gene>
<dbReference type="GO" id="GO:0045197">
    <property type="term" value="P:establishment or maintenance of epithelial cell apical/basal polarity"/>
    <property type="evidence" value="ECO:0007669"/>
    <property type="project" value="TreeGrafter"/>
</dbReference>
<feature type="region of interest" description="Disordered" evidence="1">
    <location>
        <begin position="172"/>
        <end position="246"/>
    </location>
</feature>
<evidence type="ECO:0008006" key="4">
    <source>
        <dbReference type="Google" id="ProtNLM"/>
    </source>
</evidence>
<feature type="compositionally biased region" description="Basic and acidic residues" evidence="1">
    <location>
        <begin position="237"/>
        <end position="246"/>
    </location>
</feature>
<name>A0A060XHW9_ONCMY</name>
<dbReference type="EMBL" id="FR905374">
    <property type="protein sequence ID" value="CDQ78797.1"/>
    <property type="molecule type" value="Genomic_DNA"/>
</dbReference>
<dbReference type="GO" id="GO:0007155">
    <property type="term" value="P:cell adhesion"/>
    <property type="evidence" value="ECO:0007669"/>
    <property type="project" value="TreeGrafter"/>
</dbReference>
<dbReference type="GO" id="GO:0035091">
    <property type="term" value="F:phosphatidylinositol binding"/>
    <property type="evidence" value="ECO:0007669"/>
    <property type="project" value="TreeGrafter"/>
</dbReference>
<evidence type="ECO:0000313" key="2">
    <source>
        <dbReference type="EMBL" id="CDQ78797.1"/>
    </source>
</evidence>
<accession>A0A060XHW9</accession>
<feature type="compositionally biased region" description="Polar residues" evidence="1">
    <location>
        <begin position="55"/>
        <end position="77"/>
    </location>
</feature>
<dbReference type="PANTHER" id="PTHR16484">
    <property type="entry name" value="PARTITIONING DEFECTIVE 3 RELATED"/>
    <property type="match status" value="1"/>
</dbReference>
<organism evidence="2 3">
    <name type="scientific">Oncorhynchus mykiss</name>
    <name type="common">Rainbow trout</name>
    <name type="synonym">Salmo gairdneri</name>
    <dbReference type="NCBI Taxonomy" id="8022"/>
    <lineage>
        <taxon>Eukaryota</taxon>
        <taxon>Metazoa</taxon>
        <taxon>Chordata</taxon>
        <taxon>Craniata</taxon>
        <taxon>Vertebrata</taxon>
        <taxon>Euteleostomi</taxon>
        <taxon>Actinopterygii</taxon>
        <taxon>Neopterygii</taxon>
        <taxon>Teleostei</taxon>
        <taxon>Protacanthopterygii</taxon>
        <taxon>Salmoniformes</taxon>
        <taxon>Salmonidae</taxon>
        <taxon>Salmoninae</taxon>
        <taxon>Oncorhynchus</taxon>
    </lineage>
</organism>
<proteinExistence type="predicted"/>
<dbReference type="PaxDb" id="8022-A0A060XHW9"/>
<reference evidence="2" key="1">
    <citation type="journal article" date="2014" name="Nat. Commun.">
        <title>The rainbow trout genome provides novel insights into evolution after whole-genome duplication in vertebrates.</title>
        <authorList>
            <person name="Berthelot C."/>
            <person name="Brunet F."/>
            <person name="Chalopin D."/>
            <person name="Juanchich A."/>
            <person name="Bernard M."/>
            <person name="Noel B."/>
            <person name="Bento P."/>
            <person name="Da Silva C."/>
            <person name="Labadie K."/>
            <person name="Alberti A."/>
            <person name="Aury J.M."/>
            <person name="Louis A."/>
            <person name="Dehais P."/>
            <person name="Bardou P."/>
            <person name="Montfort J."/>
            <person name="Klopp C."/>
            <person name="Cabau C."/>
            <person name="Gaspin C."/>
            <person name="Thorgaard G.H."/>
            <person name="Boussaha M."/>
            <person name="Quillet E."/>
            <person name="Guyomard R."/>
            <person name="Galiana D."/>
            <person name="Bobe J."/>
            <person name="Volff J.N."/>
            <person name="Genet C."/>
            <person name="Wincker P."/>
            <person name="Jaillon O."/>
            <person name="Roest Crollius H."/>
            <person name="Guiguen Y."/>
        </authorList>
    </citation>
    <scope>NUCLEOTIDE SEQUENCE [LARGE SCALE GENOMIC DNA]</scope>
</reference>
<feature type="compositionally biased region" description="Polar residues" evidence="1">
    <location>
        <begin position="132"/>
        <end position="146"/>
    </location>
</feature>